<dbReference type="Pfam" id="PF00440">
    <property type="entry name" value="TetR_N"/>
    <property type="match status" value="1"/>
</dbReference>
<dbReference type="eggNOG" id="COG1309">
    <property type="taxonomic scope" value="Bacteria"/>
</dbReference>
<dbReference type="SUPFAM" id="SSF46689">
    <property type="entry name" value="Homeodomain-like"/>
    <property type="match status" value="1"/>
</dbReference>
<dbReference type="AlphaFoldDB" id="A0A074L4G4"/>
<feature type="domain" description="HTH tetR-type" evidence="3">
    <location>
        <begin position="1"/>
        <end position="61"/>
    </location>
</feature>
<keyword evidence="1 2" id="KW-0238">DNA-binding</keyword>
<evidence type="ECO:0000313" key="4">
    <source>
        <dbReference type="EMBL" id="KEO74748.1"/>
    </source>
</evidence>
<dbReference type="GO" id="GO:0003677">
    <property type="term" value="F:DNA binding"/>
    <property type="evidence" value="ECO:0007669"/>
    <property type="project" value="UniProtKB-UniRule"/>
</dbReference>
<dbReference type="Gene3D" id="1.10.357.10">
    <property type="entry name" value="Tetracycline Repressor, domain 2"/>
    <property type="match status" value="1"/>
</dbReference>
<evidence type="ECO:0000256" key="1">
    <source>
        <dbReference type="ARBA" id="ARBA00023125"/>
    </source>
</evidence>
<dbReference type="RefSeq" id="WP_035070933.1">
    <property type="nucleotide sequence ID" value="NZ_JMIH01000014.1"/>
</dbReference>
<organism evidence="4 5">
    <name type="scientific">Anditalea andensis</name>
    <dbReference type="NCBI Taxonomy" id="1048983"/>
    <lineage>
        <taxon>Bacteria</taxon>
        <taxon>Pseudomonadati</taxon>
        <taxon>Bacteroidota</taxon>
        <taxon>Cytophagia</taxon>
        <taxon>Cytophagales</taxon>
        <taxon>Cytophagaceae</taxon>
        <taxon>Anditalea</taxon>
    </lineage>
</organism>
<dbReference type="PRINTS" id="PR00455">
    <property type="entry name" value="HTHTETR"/>
</dbReference>
<dbReference type="InterPro" id="IPR050109">
    <property type="entry name" value="HTH-type_TetR-like_transc_reg"/>
</dbReference>
<evidence type="ECO:0000259" key="3">
    <source>
        <dbReference type="PROSITE" id="PS50977"/>
    </source>
</evidence>
<dbReference type="SUPFAM" id="SSF48498">
    <property type="entry name" value="Tetracyclin repressor-like, C-terminal domain"/>
    <property type="match status" value="1"/>
</dbReference>
<reference evidence="4 5" key="1">
    <citation type="submission" date="2014-04" db="EMBL/GenBank/DDBJ databases">
        <title>Characterization and application of a salt tolerant electro-active bacterium.</title>
        <authorList>
            <person name="Yang L."/>
            <person name="Wei S."/>
            <person name="Tay Q.X.M."/>
        </authorList>
    </citation>
    <scope>NUCLEOTIDE SEQUENCE [LARGE SCALE GENOMIC DNA]</scope>
    <source>
        <strain evidence="4 5">LY1</strain>
    </source>
</reference>
<dbReference type="EMBL" id="JMIH01000014">
    <property type="protein sequence ID" value="KEO74748.1"/>
    <property type="molecule type" value="Genomic_DNA"/>
</dbReference>
<dbReference type="InterPro" id="IPR036271">
    <property type="entry name" value="Tet_transcr_reg_TetR-rel_C_sf"/>
</dbReference>
<evidence type="ECO:0000313" key="5">
    <source>
        <dbReference type="Proteomes" id="UP000027821"/>
    </source>
</evidence>
<dbReference type="PANTHER" id="PTHR30328:SF54">
    <property type="entry name" value="HTH-TYPE TRANSCRIPTIONAL REPRESSOR SCO4008"/>
    <property type="match status" value="1"/>
</dbReference>
<evidence type="ECO:0000256" key="2">
    <source>
        <dbReference type="PROSITE-ProRule" id="PRU00335"/>
    </source>
</evidence>
<feature type="DNA-binding region" description="H-T-H motif" evidence="2">
    <location>
        <begin position="24"/>
        <end position="43"/>
    </location>
</feature>
<keyword evidence="5" id="KW-1185">Reference proteome</keyword>
<dbReference type="STRING" id="1048983.EL17_03465"/>
<protein>
    <submittedName>
        <fullName evidence="4">TetR family transcriptional regulator</fullName>
    </submittedName>
</protein>
<gene>
    <name evidence="4" type="ORF">EL17_03465</name>
</gene>
<accession>A0A074L4G4</accession>
<proteinExistence type="predicted"/>
<name>A0A074L4G4_9BACT</name>
<comment type="caution">
    <text evidence="4">The sequence shown here is derived from an EMBL/GenBank/DDBJ whole genome shotgun (WGS) entry which is preliminary data.</text>
</comment>
<dbReference type="InterPro" id="IPR009057">
    <property type="entry name" value="Homeodomain-like_sf"/>
</dbReference>
<dbReference type="PANTHER" id="PTHR30328">
    <property type="entry name" value="TRANSCRIPTIONAL REPRESSOR"/>
    <property type="match status" value="1"/>
</dbReference>
<dbReference type="OrthoDB" id="881297at2"/>
<dbReference type="Proteomes" id="UP000027821">
    <property type="component" value="Unassembled WGS sequence"/>
</dbReference>
<dbReference type="PROSITE" id="PS50977">
    <property type="entry name" value="HTH_TETR_2"/>
    <property type="match status" value="1"/>
</dbReference>
<dbReference type="InterPro" id="IPR001647">
    <property type="entry name" value="HTH_TetR"/>
</dbReference>
<sequence>METKKKIIEVATEQFMRYGIRSVTMDDIARQAGISKKTIYQEFSDKNQLVLETFSTALQEDKCMIEQFPQVKDGVIEHLIGMSDYMRKRFADMNPMAMNEIQRYYPEAWQVFEEFKQNHVFQEIVSLLEKGISEGIFRSEIDPQIIAMMRLEQMMTNLDPVKYPASKYNMADLQIEIFEHFLFGIFSEKGREAYLKQKTDQNEK</sequence>